<evidence type="ECO:0000313" key="3">
    <source>
        <dbReference type="EMBL" id="SLM41368.1"/>
    </source>
</evidence>
<dbReference type="InterPro" id="IPR057402">
    <property type="entry name" value="AIM3_BBC1_C"/>
</dbReference>
<feature type="region of interest" description="Disordered" evidence="1">
    <location>
        <begin position="350"/>
        <end position="403"/>
    </location>
</feature>
<dbReference type="Pfam" id="PF25459">
    <property type="entry name" value="AIM3_BBC1_C"/>
    <property type="match status" value="1"/>
</dbReference>
<feature type="compositionally biased region" description="Basic and acidic residues" evidence="1">
    <location>
        <begin position="15"/>
        <end position="29"/>
    </location>
</feature>
<reference evidence="4" key="1">
    <citation type="submission" date="2017-03" db="EMBL/GenBank/DDBJ databases">
        <authorList>
            <person name="Sharma R."/>
            <person name="Thines M."/>
        </authorList>
    </citation>
    <scope>NUCLEOTIDE SEQUENCE [LARGE SCALE GENOMIC DNA]</scope>
</reference>
<feature type="region of interest" description="Disordered" evidence="1">
    <location>
        <begin position="108"/>
        <end position="205"/>
    </location>
</feature>
<feature type="compositionally biased region" description="Low complexity" evidence="1">
    <location>
        <begin position="357"/>
        <end position="384"/>
    </location>
</feature>
<accession>A0A1W5DDZ8</accession>
<feature type="compositionally biased region" description="Polar residues" evidence="1">
    <location>
        <begin position="230"/>
        <end position="285"/>
    </location>
</feature>
<feature type="region of interest" description="Disordered" evidence="1">
    <location>
        <begin position="1"/>
        <end position="77"/>
    </location>
</feature>
<dbReference type="AlphaFoldDB" id="A0A1W5DDZ8"/>
<keyword evidence="4" id="KW-1185">Reference proteome</keyword>
<organism evidence="3 4">
    <name type="scientific">Lasallia pustulata</name>
    <dbReference type="NCBI Taxonomy" id="136370"/>
    <lineage>
        <taxon>Eukaryota</taxon>
        <taxon>Fungi</taxon>
        <taxon>Dikarya</taxon>
        <taxon>Ascomycota</taxon>
        <taxon>Pezizomycotina</taxon>
        <taxon>Lecanoromycetes</taxon>
        <taxon>OSLEUM clade</taxon>
        <taxon>Umbilicariomycetidae</taxon>
        <taxon>Umbilicariales</taxon>
        <taxon>Umbilicariaceae</taxon>
        <taxon>Lasallia</taxon>
    </lineage>
</organism>
<protein>
    <recommendedName>
        <fullName evidence="2">BBC1/AIM3 cysteine proteinase-fold domain-containing protein</fullName>
    </recommendedName>
</protein>
<dbReference type="EMBL" id="FWEW01003840">
    <property type="protein sequence ID" value="SLM41368.1"/>
    <property type="molecule type" value="Genomic_DNA"/>
</dbReference>
<name>A0A1W5DDZ8_9LECA</name>
<proteinExistence type="predicted"/>
<feature type="domain" description="BBC1/AIM3 cysteine proteinase-fold" evidence="2">
    <location>
        <begin position="518"/>
        <end position="635"/>
    </location>
</feature>
<evidence type="ECO:0000256" key="1">
    <source>
        <dbReference type="SAM" id="MobiDB-lite"/>
    </source>
</evidence>
<dbReference type="Proteomes" id="UP000192927">
    <property type="component" value="Unassembled WGS sequence"/>
</dbReference>
<feature type="compositionally biased region" description="Polar residues" evidence="1">
    <location>
        <begin position="193"/>
        <end position="205"/>
    </location>
</feature>
<evidence type="ECO:0000259" key="2">
    <source>
        <dbReference type="Pfam" id="PF25459"/>
    </source>
</evidence>
<sequence>MDKVKGIAKGGWHPSGKDGKSKESWRGDFKGINQVAGWMGKGQDPNKEAHQHVPRPLGTLKDPTAFGPPPKNVNYHGGAAVPHTITPDRGGLGVPTSAEEVQAKQIREEEEAGAVGEAARKPAPPPVPYRADTTGLSTSNLPKPPVRQIERGEAPATVMSPVHAKPKPSLPPRLPPRQNSGRLQLVAPPPPSYNTATVEPSSEQGYINQGAISRLGAAGVSVPGLGIGERSNSSNPWKDQQSPFTSNTASGPANSQGNQLNELQSKFSKLSPLSQNPAPSNQGTSFAEKRAALKTASSFHKDPSSVSLADARNTASTANNFRERHGDQVASGLKSASGLNQKYGISNRLNSYTSTGSTSPVRAAAPTPTSPSPINASLFAAKKPAPAPPPKRIGVNGSSTQEPPPVPLSNYCAVNPGILVDHIKPSDHPWNISAIKMQKNSDLDLGSLWYTKMPPAFPVPSMRAKGPSTSSYSYCWERDFGGTRKTLLTVIRWTHDFSMTKVQIKWKESDPRGTVVAEQKHFPPPTALSREQLDAAHRQYGPNIATWSNASVGTTVGDGECWTFIDSALKDLASTYHSHGKEGQMLSQGRSHGACILSLEASAPGSRSGMLQLADVRRGDILQMKSAHFKIVEEVAATRQE</sequence>
<feature type="region of interest" description="Disordered" evidence="1">
    <location>
        <begin position="221"/>
        <end position="334"/>
    </location>
</feature>
<evidence type="ECO:0000313" key="4">
    <source>
        <dbReference type="Proteomes" id="UP000192927"/>
    </source>
</evidence>